<dbReference type="SMART" id="SM00829">
    <property type="entry name" value="PKS_ER"/>
    <property type="match status" value="1"/>
</dbReference>
<evidence type="ECO:0000259" key="1">
    <source>
        <dbReference type="SMART" id="SM00829"/>
    </source>
</evidence>
<dbReference type="OrthoDB" id="634508at2"/>
<dbReference type="InterPro" id="IPR011032">
    <property type="entry name" value="GroES-like_sf"/>
</dbReference>
<dbReference type="InterPro" id="IPR036291">
    <property type="entry name" value="NAD(P)-bd_dom_sf"/>
</dbReference>
<organism evidence="2 3">
    <name type="scientific">Rhodohalobacter mucosus</name>
    <dbReference type="NCBI Taxonomy" id="2079485"/>
    <lineage>
        <taxon>Bacteria</taxon>
        <taxon>Pseudomonadati</taxon>
        <taxon>Balneolota</taxon>
        <taxon>Balneolia</taxon>
        <taxon>Balneolales</taxon>
        <taxon>Balneolaceae</taxon>
        <taxon>Rhodohalobacter</taxon>
    </lineage>
</organism>
<keyword evidence="3" id="KW-1185">Reference proteome</keyword>
<dbReference type="InterPro" id="IPR013154">
    <property type="entry name" value="ADH-like_N"/>
</dbReference>
<gene>
    <name evidence="2" type="ORF">DDZ15_10945</name>
</gene>
<dbReference type="PANTHER" id="PTHR11695">
    <property type="entry name" value="ALCOHOL DEHYDROGENASE RELATED"/>
    <property type="match status" value="1"/>
</dbReference>
<dbReference type="InterPro" id="IPR020843">
    <property type="entry name" value="ER"/>
</dbReference>
<dbReference type="SUPFAM" id="SSF51735">
    <property type="entry name" value="NAD(P)-binding Rossmann-fold domains"/>
    <property type="match status" value="1"/>
</dbReference>
<dbReference type="AlphaFoldDB" id="A0A316TPJ0"/>
<dbReference type="EMBL" id="QGGB01000007">
    <property type="protein sequence ID" value="PWN06330.1"/>
    <property type="molecule type" value="Genomic_DNA"/>
</dbReference>
<accession>A0A316TPJ0</accession>
<dbReference type="Pfam" id="PF13602">
    <property type="entry name" value="ADH_zinc_N_2"/>
    <property type="match status" value="1"/>
</dbReference>
<feature type="domain" description="Enoyl reductase (ER)" evidence="1">
    <location>
        <begin position="10"/>
        <end position="308"/>
    </location>
</feature>
<dbReference type="CDD" id="cd08267">
    <property type="entry name" value="MDR1"/>
    <property type="match status" value="1"/>
</dbReference>
<dbReference type="Pfam" id="PF08240">
    <property type="entry name" value="ADH_N"/>
    <property type="match status" value="1"/>
</dbReference>
<comment type="caution">
    <text evidence="2">The sequence shown here is derived from an EMBL/GenBank/DDBJ whole genome shotgun (WGS) entry which is preliminary data.</text>
</comment>
<dbReference type="SUPFAM" id="SSF50129">
    <property type="entry name" value="GroES-like"/>
    <property type="match status" value="1"/>
</dbReference>
<protein>
    <submittedName>
        <fullName evidence="2">NAD(P)-dependent alcohol dehydrogenase</fullName>
    </submittedName>
</protein>
<dbReference type="GO" id="GO:0016491">
    <property type="term" value="F:oxidoreductase activity"/>
    <property type="evidence" value="ECO:0007669"/>
    <property type="project" value="InterPro"/>
</dbReference>
<dbReference type="Pfam" id="PF00107">
    <property type="entry name" value="ADH_zinc_N"/>
    <property type="match status" value="1"/>
</dbReference>
<dbReference type="Gene3D" id="3.40.50.720">
    <property type="entry name" value="NAD(P)-binding Rossmann-like Domain"/>
    <property type="match status" value="1"/>
</dbReference>
<reference evidence="2 3" key="1">
    <citation type="submission" date="2018-05" db="EMBL/GenBank/DDBJ databases">
        <title>Rhodohalobacter halophilus gen. nov., sp. nov., a moderately halophilic member of the family Balneolaceae.</title>
        <authorList>
            <person name="Liu Z.-W."/>
        </authorList>
    </citation>
    <scope>NUCLEOTIDE SEQUENCE [LARGE SCALE GENOMIC DNA]</scope>
    <source>
        <strain evidence="2 3">8A47</strain>
    </source>
</reference>
<dbReference type="Proteomes" id="UP000245533">
    <property type="component" value="Unassembled WGS sequence"/>
</dbReference>
<dbReference type="PANTHER" id="PTHR11695:SF648">
    <property type="entry name" value="ZINC-BINDING OXIDOREDUCTASE"/>
    <property type="match status" value="1"/>
</dbReference>
<dbReference type="Gene3D" id="3.90.180.10">
    <property type="entry name" value="Medium-chain alcohol dehydrogenases, catalytic domain"/>
    <property type="match status" value="1"/>
</dbReference>
<dbReference type="InterPro" id="IPR050700">
    <property type="entry name" value="YIM1/Zinc_Alcohol_DH_Fams"/>
</dbReference>
<dbReference type="RefSeq" id="WP_109647123.1">
    <property type="nucleotide sequence ID" value="NZ_QGGB01000007.1"/>
</dbReference>
<sequence length="312" mass="33558">MKAIKCLKYGGSENLVLADVEKPNPKNNEVLIEIKATSVTASDVLIRRLDEPLIPKFILQIVFGFGKPRNPILGMVSSGVVVAKGENATSFQIGEEVFAYGSVSATNHRFGSYAEYICLPEDWSIALKPANISHNEAAATPYGGLLAMHLLSKTSIQKGDEVLIYGASGSIGTMAVQLAKIAGAKVTAVCSGKNVDLVKSLGSDRVIDYTLQGAEKQLSTYTYVIDAVGNSKSSLLKEISKKALTVNGKYISIDTGVPKTPRSAFIQLKNYLAAGKIKPVIDRVYPLEKMAEAHDYVELGHKRGNVIIRVSL</sequence>
<evidence type="ECO:0000313" key="3">
    <source>
        <dbReference type="Proteomes" id="UP000245533"/>
    </source>
</evidence>
<evidence type="ECO:0000313" key="2">
    <source>
        <dbReference type="EMBL" id="PWN06330.1"/>
    </source>
</evidence>
<proteinExistence type="predicted"/>
<name>A0A316TPJ0_9BACT</name>
<dbReference type="InterPro" id="IPR013149">
    <property type="entry name" value="ADH-like_C"/>
</dbReference>